<reference evidence="2" key="1">
    <citation type="submission" date="2019-08" db="EMBL/GenBank/DDBJ databases">
        <authorList>
            <person name="Kucharzyk K."/>
            <person name="Murdoch R.W."/>
            <person name="Higgins S."/>
            <person name="Loffler F."/>
        </authorList>
    </citation>
    <scope>NUCLEOTIDE SEQUENCE</scope>
</reference>
<gene>
    <name evidence="2" type="ORF">SDC9_193008</name>
</gene>
<keyword evidence="1" id="KW-0472">Membrane</keyword>
<name>A0A645I2B5_9ZZZZ</name>
<sequence length="70" mass="8136">MQEIINCFLLIQGIILSLNLLDYLMNLHLKNYSQTKNTDLYAFNLKILGANYSLPILQENLSLTTKKIYQ</sequence>
<accession>A0A645I2B5</accession>
<dbReference type="EMBL" id="VSSQ01105362">
    <property type="protein sequence ID" value="MPN45441.1"/>
    <property type="molecule type" value="Genomic_DNA"/>
</dbReference>
<dbReference type="AlphaFoldDB" id="A0A645I2B5"/>
<organism evidence="2">
    <name type="scientific">bioreactor metagenome</name>
    <dbReference type="NCBI Taxonomy" id="1076179"/>
    <lineage>
        <taxon>unclassified sequences</taxon>
        <taxon>metagenomes</taxon>
        <taxon>ecological metagenomes</taxon>
    </lineage>
</organism>
<protein>
    <submittedName>
        <fullName evidence="2">Uncharacterized protein</fullName>
    </submittedName>
</protein>
<keyword evidence="1" id="KW-1133">Transmembrane helix</keyword>
<feature type="transmembrane region" description="Helical" evidence="1">
    <location>
        <begin position="7"/>
        <end position="25"/>
    </location>
</feature>
<proteinExistence type="predicted"/>
<keyword evidence="1" id="KW-0812">Transmembrane</keyword>
<evidence type="ECO:0000256" key="1">
    <source>
        <dbReference type="SAM" id="Phobius"/>
    </source>
</evidence>
<evidence type="ECO:0000313" key="2">
    <source>
        <dbReference type="EMBL" id="MPN45441.1"/>
    </source>
</evidence>
<comment type="caution">
    <text evidence="2">The sequence shown here is derived from an EMBL/GenBank/DDBJ whole genome shotgun (WGS) entry which is preliminary data.</text>
</comment>